<dbReference type="InterPro" id="IPR002347">
    <property type="entry name" value="SDR_fam"/>
</dbReference>
<dbReference type="GO" id="GO:0016491">
    <property type="term" value="F:oxidoreductase activity"/>
    <property type="evidence" value="ECO:0007669"/>
    <property type="project" value="UniProtKB-KW"/>
</dbReference>
<keyword evidence="2" id="KW-0560">Oxidoreductase</keyword>
<comment type="similarity">
    <text evidence="1">Belongs to the short-chain dehydrogenases/reductases (SDR) family.</text>
</comment>
<organism evidence="3 4">
    <name type="scientific">Helicocarpus griseus UAMH5409</name>
    <dbReference type="NCBI Taxonomy" id="1447875"/>
    <lineage>
        <taxon>Eukaryota</taxon>
        <taxon>Fungi</taxon>
        <taxon>Dikarya</taxon>
        <taxon>Ascomycota</taxon>
        <taxon>Pezizomycotina</taxon>
        <taxon>Eurotiomycetes</taxon>
        <taxon>Eurotiomycetidae</taxon>
        <taxon>Onygenales</taxon>
        <taxon>Ajellomycetaceae</taxon>
        <taxon>Helicocarpus</taxon>
    </lineage>
</organism>
<evidence type="ECO:0000313" key="3">
    <source>
        <dbReference type="EMBL" id="PGG97751.1"/>
    </source>
</evidence>
<dbReference type="Gene3D" id="3.40.50.720">
    <property type="entry name" value="NAD(P)-binding Rossmann-like Domain"/>
    <property type="match status" value="1"/>
</dbReference>
<dbReference type="OrthoDB" id="5336600at2759"/>
<dbReference type="SUPFAM" id="SSF51735">
    <property type="entry name" value="NAD(P)-binding Rossmann-fold domains"/>
    <property type="match status" value="1"/>
</dbReference>
<dbReference type="InterPro" id="IPR036291">
    <property type="entry name" value="NAD(P)-bd_dom_sf"/>
</dbReference>
<dbReference type="Proteomes" id="UP000223968">
    <property type="component" value="Unassembled WGS sequence"/>
</dbReference>
<gene>
    <name evidence="3" type="ORF">AJ79_09103</name>
</gene>
<name>A0A2B7WML0_9EURO</name>
<evidence type="ECO:0000256" key="2">
    <source>
        <dbReference type="ARBA" id="ARBA00023002"/>
    </source>
</evidence>
<comment type="caution">
    <text evidence="3">The sequence shown here is derived from an EMBL/GenBank/DDBJ whole genome shotgun (WGS) entry which is preliminary data.</text>
</comment>
<keyword evidence="4" id="KW-1185">Reference proteome</keyword>
<dbReference type="STRING" id="1447875.A0A2B7WML0"/>
<reference evidence="3 4" key="1">
    <citation type="submission" date="2017-10" db="EMBL/GenBank/DDBJ databases">
        <title>Comparative genomics in systemic dimorphic fungi from Ajellomycetaceae.</title>
        <authorList>
            <person name="Munoz J.F."/>
            <person name="Mcewen J.G."/>
            <person name="Clay O.K."/>
            <person name="Cuomo C.A."/>
        </authorList>
    </citation>
    <scope>NUCLEOTIDE SEQUENCE [LARGE SCALE GENOMIC DNA]</scope>
    <source>
        <strain evidence="3 4">UAMH5409</strain>
    </source>
</reference>
<dbReference type="AlphaFoldDB" id="A0A2B7WML0"/>
<dbReference type="PANTHER" id="PTHR43669:SF4">
    <property type="entry name" value="SHORT-CHAIN DEHYDROGENASE"/>
    <property type="match status" value="1"/>
</dbReference>
<dbReference type="PANTHER" id="PTHR43669">
    <property type="entry name" value="5-KETO-D-GLUCONATE 5-REDUCTASE"/>
    <property type="match status" value="1"/>
</dbReference>
<accession>A0A2B7WML0</accession>
<evidence type="ECO:0000256" key="1">
    <source>
        <dbReference type="ARBA" id="ARBA00006484"/>
    </source>
</evidence>
<protein>
    <submittedName>
        <fullName evidence="3">Uncharacterized protein</fullName>
    </submittedName>
</protein>
<dbReference type="EMBL" id="PDNB01000240">
    <property type="protein sequence ID" value="PGG97751.1"/>
    <property type="molecule type" value="Genomic_DNA"/>
</dbReference>
<evidence type="ECO:0000313" key="4">
    <source>
        <dbReference type="Proteomes" id="UP000223968"/>
    </source>
</evidence>
<proteinExistence type="inferred from homology"/>
<sequence>MELAHLGMHVIILNYSCIFFSLGHHHLPVSKIATAPTPTPTNVAFILGAGPRVGWSVALKFRDEGYKVAIGSRTPDLKKAKEHDVLTITLDVSDIQSVEDACAEVKKQIGVPNVVVYNDMSDPFASVTPSDLLRDFNINATGAYAALRQAIFGFKTLNAANSDVPKVFIATGTTVPLFAWPHGLTVGVGKAALAQMIQAAEIGYGKEGFRFYFASQVVDGDKPVPNPSLNGEAHATAYWDIVRKGEQGPWSVYFDEGGNVVLQS</sequence>
<dbReference type="Pfam" id="PF13561">
    <property type="entry name" value="adh_short_C2"/>
    <property type="match status" value="1"/>
</dbReference>